<evidence type="ECO:0000259" key="1">
    <source>
        <dbReference type="Pfam" id="PF01593"/>
    </source>
</evidence>
<dbReference type="Pfam" id="PF13450">
    <property type="entry name" value="NAD_binding_8"/>
    <property type="match status" value="1"/>
</dbReference>
<dbReference type="Gene3D" id="3.90.660.10">
    <property type="match status" value="1"/>
</dbReference>
<dbReference type="EMBL" id="JEMX01000067">
    <property type="protein sequence ID" value="EXI78617.1"/>
    <property type="molecule type" value="Genomic_DNA"/>
</dbReference>
<accession>A0A011PNM2</accession>
<dbReference type="Gene3D" id="3.50.50.60">
    <property type="entry name" value="FAD/NAD(P)-binding domain"/>
    <property type="match status" value="1"/>
</dbReference>
<protein>
    <submittedName>
        <fullName evidence="2">Protoporphyrinogen oxidase</fullName>
    </submittedName>
</protein>
<evidence type="ECO:0000313" key="2">
    <source>
        <dbReference type="EMBL" id="EXI78617.1"/>
    </source>
</evidence>
<dbReference type="STRING" id="1454003.AW10_02969"/>
<gene>
    <name evidence="2" type="ORF">AW10_02969</name>
</gene>
<reference evidence="2 3" key="1">
    <citation type="submission" date="2014-02" db="EMBL/GenBank/DDBJ databases">
        <title>Expanding our view of genomic diversity in Candidatus Accumulibacter clades.</title>
        <authorList>
            <person name="Skennerton C.T."/>
            <person name="Barr J.J."/>
            <person name="Slater F.R."/>
            <person name="Bond P.L."/>
            <person name="Tyson G.W."/>
        </authorList>
    </citation>
    <scope>NUCLEOTIDE SEQUENCE [LARGE SCALE GENOMIC DNA]</scope>
    <source>
        <strain evidence="3">BA-92</strain>
    </source>
</reference>
<dbReference type="PATRIC" id="fig|1454003.3.peg.3032"/>
<evidence type="ECO:0000313" key="3">
    <source>
        <dbReference type="Proteomes" id="UP000021816"/>
    </source>
</evidence>
<dbReference type="InterPro" id="IPR002937">
    <property type="entry name" value="Amino_oxidase"/>
</dbReference>
<dbReference type="Pfam" id="PF01593">
    <property type="entry name" value="Amino_oxidase"/>
    <property type="match status" value="1"/>
</dbReference>
<dbReference type="InterPro" id="IPR036188">
    <property type="entry name" value="FAD/NAD-bd_sf"/>
</dbReference>
<comment type="caution">
    <text evidence="2">The sequence shown here is derived from an EMBL/GenBank/DDBJ whole genome shotgun (WGS) entry which is preliminary data.</text>
</comment>
<dbReference type="GO" id="GO:0016491">
    <property type="term" value="F:oxidoreductase activity"/>
    <property type="evidence" value="ECO:0007669"/>
    <property type="project" value="InterPro"/>
</dbReference>
<dbReference type="Proteomes" id="UP000021816">
    <property type="component" value="Unassembled WGS sequence"/>
</dbReference>
<dbReference type="AlphaFoldDB" id="A0A011PNM2"/>
<dbReference type="PANTHER" id="PTHR16128:SF5">
    <property type="entry name" value="FAD_NAD(P)-BINDING OXIDOREDUCTASE FAMILY PROTEIN"/>
    <property type="match status" value="1"/>
</dbReference>
<proteinExistence type="predicted"/>
<dbReference type="PANTHER" id="PTHR16128">
    <property type="entry name" value="FAD/NAD(P)-BINDING OXIDOREDUCTASE FAMILY PROTEIN"/>
    <property type="match status" value="1"/>
</dbReference>
<feature type="domain" description="Amine oxidase" evidence="1">
    <location>
        <begin position="141"/>
        <end position="353"/>
    </location>
</feature>
<sequence length="360" mass="38965">MAGSGCKAGTDLCREESARRLVRQRIDNEIMNPTPHLALVGAGIAGLSCATALQGAGLKVSLFDKSRGSGGRMSTRRGDDWQCDHGAQYFTARHPAFRAEVARWQQAGVAGVWDPRLWMFDGDSAQGRESTVERFVGMPAMTAPARYLASTLAVQAATNIEQLRQQAHGWQIFSAQQGWLETRFSAVLLAVPAPQAAALLQQAAPELAELAGGAVMRGCWALMLRFASPVDLPFDAAFVNHGPLRWIARNSSKPGRGGQETWLLHACAEWSEAHLEEDPESVAAALLAAFGQLGGPAPQDWTVHRWRYADTEPALHEGCVWRPDIALGLCGDWLNGGKVEGAWRSGQALAEQALRSFTRC</sequence>
<dbReference type="SUPFAM" id="SSF51905">
    <property type="entry name" value="FAD/NAD(P)-binding domain"/>
    <property type="match status" value="1"/>
</dbReference>
<name>A0A011PNM2_9PROT</name>
<organism evidence="2 3">
    <name type="scientific">Candidatus Accumulibacter appositus</name>
    <dbReference type="NCBI Taxonomy" id="1454003"/>
    <lineage>
        <taxon>Bacteria</taxon>
        <taxon>Pseudomonadati</taxon>
        <taxon>Pseudomonadota</taxon>
        <taxon>Betaproteobacteria</taxon>
        <taxon>Candidatus Accumulibacter</taxon>
    </lineage>
</organism>